<protein>
    <recommendedName>
        <fullName evidence="10">C3H1-type domain-containing protein</fullName>
    </recommendedName>
</protein>
<dbReference type="InterPro" id="IPR055046">
    <property type="entry name" value="Nab2-like_Znf-CCCH"/>
</dbReference>
<dbReference type="STRING" id="1229662.W3XL55"/>
<feature type="zinc finger region" description="C3H1-type" evidence="8">
    <location>
        <begin position="317"/>
        <end position="341"/>
    </location>
</feature>
<accession>W3XL55</accession>
<feature type="region of interest" description="Disordered" evidence="9">
    <location>
        <begin position="116"/>
        <end position="142"/>
    </location>
</feature>
<evidence type="ECO:0000313" key="11">
    <source>
        <dbReference type="EMBL" id="ETS86212.1"/>
    </source>
</evidence>
<feature type="compositionally biased region" description="Basic and acidic residues" evidence="9">
    <location>
        <begin position="269"/>
        <end position="278"/>
    </location>
</feature>
<comment type="similarity">
    <text evidence="2">Belongs to the ZC3H14 family.</text>
</comment>
<sequence>MSVEIAMGTPLAEALNTAIRPKLVECGWASDGGDDSPLSEYILLMLVNGKTQDEIATELATDLLGLGPEDETVAQFVQWLFEQIASFNAQMNGGSAPASVPQGGDMAMDQDMDFGSNDPLAELNAPTGPRSMRNGDIRGGRGKRILGQMNRAMDRTHDSVLHRVRGGSGNERINSHNRQPPSGPRGAGRMGNRGMNHRANNIAHGMAAQMGMAGMNMGDPNFMMAGAANGQGEIFALLQQQNQMMAALSQQLADSQRQNQHMNGRGRGGRFDRNDRGRGNRRGGPHGGGHHGRQDESTNGAGEGEDVDMGGERQPANPETTMCKFNLSCGNGNCKFAHQSPAAPAGITVDVTDVCTYGAACKNFKCTARHPSPATRRAHQGEQECKFYPHCTNPKCPFKHPEMPPCRNGGDCQVEGCKFTHLQTMCKFNPCTNRYCPYKHEDGQRGTFPDKVWTANGSSNGHVSDRQFTSNEAEEKVLPGSEHVAMDEEIA</sequence>
<reference evidence="12" key="1">
    <citation type="journal article" date="2015" name="BMC Genomics">
        <title>Genomic and transcriptomic analysis of the endophytic fungus Pestalotiopsis fici reveals its lifestyle and high potential for synthesis of natural products.</title>
        <authorList>
            <person name="Wang X."/>
            <person name="Zhang X."/>
            <person name="Liu L."/>
            <person name="Xiang M."/>
            <person name="Wang W."/>
            <person name="Sun X."/>
            <person name="Che Y."/>
            <person name="Guo L."/>
            <person name="Liu G."/>
            <person name="Guo L."/>
            <person name="Wang C."/>
            <person name="Yin W.B."/>
            <person name="Stadler M."/>
            <person name="Zhang X."/>
            <person name="Liu X."/>
        </authorList>
    </citation>
    <scope>NUCLEOTIDE SEQUENCE [LARGE SCALE GENOMIC DNA]</scope>
    <source>
        <strain evidence="12">W106-1 / CGMCC3.15140</strain>
    </source>
</reference>
<evidence type="ECO:0000256" key="4">
    <source>
        <dbReference type="ARBA" id="ARBA00022737"/>
    </source>
</evidence>
<dbReference type="GeneID" id="19265053"/>
<proteinExistence type="inferred from homology"/>
<dbReference type="HOGENOM" id="CLU_027088_1_0_1"/>
<keyword evidence="6 8" id="KW-0862">Zinc</keyword>
<dbReference type="Gene3D" id="4.10.1000.30">
    <property type="match status" value="1"/>
</dbReference>
<keyword evidence="3 8" id="KW-0479">Metal-binding</keyword>
<dbReference type="GO" id="GO:0008270">
    <property type="term" value="F:zinc ion binding"/>
    <property type="evidence" value="ECO:0007669"/>
    <property type="project" value="UniProtKB-KW"/>
</dbReference>
<dbReference type="InParanoid" id="W3XL55"/>
<organism evidence="11 12">
    <name type="scientific">Pestalotiopsis fici (strain W106-1 / CGMCC3.15140)</name>
    <dbReference type="NCBI Taxonomy" id="1229662"/>
    <lineage>
        <taxon>Eukaryota</taxon>
        <taxon>Fungi</taxon>
        <taxon>Dikarya</taxon>
        <taxon>Ascomycota</taxon>
        <taxon>Pezizomycotina</taxon>
        <taxon>Sordariomycetes</taxon>
        <taxon>Xylariomycetidae</taxon>
        <taxon>Amphisphaeriales</taxon>
        <taxon>Sporocadaceae</taxon>
        <taxon>Pestalotiopsis</taxon>
    </lineage>
</organism>
<evidence type="ECO:0000256" key="7">
    <source>
        <dbReference type="ARBA" id="ARBA00023242"/>
    </source>
</evidence>
<dbReference type="Gene3D" id="4.10.1000.40">
    <property type="match status" value="1"/>
</dbReference>
<dbReference type="KEGG" id="pfy:PFICI_00040"/>
<dbReference type="FunFam" id="1.10.340.40:FF:000001">
    <property type="entry name" value="Nuclear polyadenylated RNA-binding protein nab2"/>
    <property type="match status" value="1"/>
</dbReference>
<dbReference type="eggNOG" id="KOG3702">
    <property type="taxonomic scope" value="Eukaryota"/>
</dbReference>
<feature type="compositionally biased region" description="Basic residues" evidence="9">
    <location>
        <begin position="279"/>
        <end position="291"/>
    </location>
</feature>
<keyword evidence="4" id="KW-0677">Repeat</keyword>
<feature type="region of interest" description="Disordered" evidence="9">
    <location>
        <begin position="165"/>
        <end position="196"/>
    </location>
</feature>
<feature type="region of interest" description="Disordered" evidence="9">
    <location>
        <begin position="248"/>
        <end position="317"/>
    </location>
</feature>
<keyword evidence="7" id="KW-0539">Nucleus</keyword>
<dbReference type="GO" id="GO:0008143">
    <property type="term" value="F:poly(A) binding"/>
    <property type="evidence" value="ECO:0007669"/>
    <property type="project" value="InterPro"/>
</dbReference>
<dbReference type="Pfam" id="PF22683">
    <property type="entry name" value="Nab2-like_zf-CCCH"/>
    <property type="match status" value="1"/>
</dbReference>
<dbReference type="Gene3D" id="1.10.340.40">
    <property type="entry name" value="Nuclear abundant poly(A) RNA-bind protein 2, N-terminal domain"/>
    <property type="match status" value="1"/>
</dbReference>
<keyword evidence="5 8" id="KW-0863">Zinc-finger</keyword>
<evidence type="ECO:0000256" key="5">
    <source>
        <dbReference type="ARBA" id="ARBA00022771"/>
    </source>
</evidence>
<dbReference type="Pfam" id="PF14608">
    <property type="entry name" value="zf-CCCH_2"/>
    <property type="match status" value="2"/>
</dbReference>
<comment type="subcellular location">
    <subcellularLocation>
        <location evidence="1">Nucleus</location>
    </subcellularLocation>
</comment>
<evidence type="ECO:0000256" key="2">
    <source>
        <dbReference type="ARBA" id="ARBA00008423"/>
    </source>
</evidence>
<feature type="domain" description="C3H1-type" evidence="10">
    <location>
        <begin position="317"/>
        <end position="341"/>
    </location>
</feature>
<gene>
    <name evidence="11" type="ORF">PFICI_00040</name>
</gene>
<dbReference type="OMA" id="CPYAHQS"/>
<dbReference type="PANTHER" id="PTHR14738:SF29">
    <property type="entry name" value="ZINC FINGER CCCH DOMAIN-CONTAINING PROTEIN 14"/>
    <property type="match status" value="1"/>
</dbReference>
<dbReference type="PANTHER" id="PTHR14738">
    <property type="entry name" value="ZINC FINGER CCCH DOMAIN-CONTAINING PROTEIN 14"/>
    <property type="match status" value="1"/>
</dbReference>
<evidence type="ECO:0000256" key="8">
    <source>
        <dbReference type="PROSITE-ProRule" id="PRU00723"/>
    </source>
</evidence>
<dbReference type="Proteomes" id="UP000030651">
    <property type="component" value="Unassembled WGS sequence"/>
</dbReference>
<name>W3XL55_PESFW</name>
<evidence type="ECO:0000256" key="1">
    <source>
        <dbReference type="ARBA" id="ARBA00004123"/>
    </source>
</evidence>
<dbReference type="InterPro" id="IPR040366">
    <property type="entry name" value="Nab2/ZC3H14"/>
</dbReference>
<feature type="region of interest" description="Disordered" evidence="9">
    <location>
        <begin position="455"/>
        <end position="491"/>
    </location>
</feature>
<dbReference type="EMBL" id="KI912109">
    <property type="protein sequence ID" value="ETS86212.1"/>
    <property type="molecule type" value="Genomic_DNA"/>
</dbReference>
<dbReference type="InterPro" id="IPR043094">
    <property type="entry name" value="Nab2/ZC3H14_N_sf"/>
</dbReference>
<dbReference type="RefSeq" id="XP_007826812.1">
    <property type="nucleotide sequence ID" value="XM_007828621.1"/>
</dbReference>
<keyword evidence="12" id="KW-1185">Reference proteome</keyword>
<evidence type="ECO:0000259" key="10">
    <source>
        <dbReference type="PROSITE" id="PS50103"/>
    </source>
</evidence>
<evidence type="ECO:0000313" key="12">
    <source>
        <dbReference type="Proteomes" id="UP000030651"/>
    </source>
</evidence>
<dbReference type="InterPro" id="IPR000571">
    <property type="entry name" value="Znf_CCCH"/>
</dbReference>
<dbReference type="OrthoDB" id="438553at2759"/>
<dbReference type="FunFam" id="4.10.1000.30:FF:000002">
    <property type="entry name" value="Nuclear polyadenylated RNA-binding protein Nab2"/>
    <property type="match status" value="1"/>
</dbReference>
<evidence type="ECO:0000256" key="9">
    <source>
        <dbReference type="SAM" id="MobiDB-lite"/>
    </source>
</evidence>
<feature type="compositionally biased region" description="Polar residues" evidence="9">
    <location>
        <begin position="455"/>
        <end position="471"/>
    </location>
</feature>
<evidence type="ECO:0000256" key="6">
    <source>
        <dbReference type="ARBA" id="ARBA00022833"/>
    </source>
</evidence>
<dbReference type="GO" id="GO:0005737">
    <property type="term" value="C:cytoplasm"/>
    <property type="evidence" value="ECO:0007669"/>
    <property type="project" value="TreeGrafter"/>
</dbReference>
<dbReference type="AlphaFoldDB" id="W3XL55"/>
<dbReference type="GO" id="GO:0043488">
    <property type="term" value="P:regulation of mRNA stability"/>
    <property type="evidence" value="ECO:0007669"/>
    <property type="project" value="InterPro"/>
</dbReference>
<dbReference type="PROSITE" id="PS50103">
    <property type="entry name" value="ZF_C3H1"/>
    <property type="match status" value="1"/>
</dbReference>
<evidence type="ECO:0000256" key="3">
    <source>
        <dbReference type="ARBA" id="ARBA00022723"/>
    </source>
</evidence>
<dbReference type="GO" id="GO:0005634">
    <property type="term" value="C:nucleus"/>
    <property type="evidence" value="ECO:0007669"/>
    <property type="project" value="UniProtKB-SubCell"/>
</dbReference>